<organism evidence="4 5">
    <name type="scientific">Nocardiopsis composta</name>
    <dbReference type="NCBI Taxonomy" id="157465"/>
    <lineage>
        <taxon>Bacteria</taxon>
        <taxon>Bacillati</taxon>
        <taxon>Actinomycetota</taxon>
        <taxon>Actinomycetes</taxon>
        <taxon>Streptosporangiales</taxon>
        <taxon>Nocardiopsidaceae</taxon>
        <taxon>Nocardiopsis</taxon>
    </lineage>
</organism>
<dbReference type="PROSITE" id="PS51186">
    <property type="entry name" value="GNAT"/>
    <property type="match status" value="1"/>
</dbReference>
<dbReference type="InterPro" id="IPR050832">
    <property type="entry name" value="Bact_Acetyltransf"/>
</dbReference>
<keyword evidence="1 4" id="KW-0808">Transferase</keyword>
<keyword evidence="5" id="KW-1185">Reference proteome</keyword>
<dbReference type="SUPFAM" id="SSF55729">
    <property type="entry name" value="Acyl-CoA N-acyltransferases (Nat)"/>
    <property type="match status" value="1"/>
</dbReference>
<evidence type="ECO:0000256" key="1">
    <source>
        <dbReference type="ARBA" id="ARBA00022679"/>
    </source>
</evidence>
<sequence>MSGYVARVRRGDLPGGGTEFERLMESAARRWASIDPLLPAPPRPRRSGDTLLTVSDEAGRPVAAGTMRYSWYQPGEVGRTWGMPDQHWLTPLVGGPEPGRALDSLLTSWREQLEALPTGTGSESSALLTWPARDVCGVVPLQRHGLQPFSVLAVRRRGRGVPPVLPPRDVVIRLADSGDLTEAVALLMEQHRFEEDFGGVFVQAETAEQTRGVLARALSRRPSWIWVAERRGRLVGLVWVSPPQRARWAAPLVSGASPAHIGYGVVTEDERGAGIGTALVEQAHQALDSNGAEVALLDYSLMNPLSGPFWHRMGYRPLWTTWEARPALALR</sequence>
<evidence type="ECO:0000313" key="5">
    <source>
        <dbReference type="Proteomes" id="UP000572635"/>
    </source>
</evidence>
<name>A0A7W8QSP1_9ACTN</name>
<dbReference type="AlphaFoldDB" id="A0A7W8QSP1"/>
<keyword evidence="2" id="KW-0012">Acyltransferase</keyword>
<evidence type="ECO:0000313" key="4">
    <source>
        <dbReference type="EMBL" id="MBB5435877.1"/>
    </source>
</evidence>
<dbReference type="Pfam" id="PF13508">
    <property type="entry name" value="Acetyltransf_7"/>
    <property type="match status" value="1"/>
</dbReference>
<dbReference type="InterPro" id="IPR016181">
    <property type="entry name" value="Acyl_CoA_acyltransferase"/>
</dbReference>
<dbReference type="EMBL" id="JACHDB010000002">
    <property type="protein sequence ID" value="MBB5435877.1"/>
    <property type="molecule type" value="Genomic_DNA"/>
</dbReference>
<dbReference type="GO" id="GO:0016747">
    <property type="term" value="F:acyltransferase activity, transferring groups other than amino-acyl groups"/>
    <property type="evidence" value="ECO:0007669"/>
    <property type="project" value="InterPro"/>
</dbReference>
<dbReference type="Gene3D" id="3.40.630.30">
    <property type="match status" value="1"/>
</dbReference>
<feature type="domain" description="N-acetyltransferase" evidence="3">
    <location>
        <begin position="170"/>
        <end position="331"/>
    </location>
</feature>
<dbReference type="CDD" id="cd04301">
    <property type="entry name" value="NAT_SF"/>
    <property type="match status" value="1"/>
</dbReference>
<reference evidence="4 5" key="1">
    <citation type="submission" date="2020-08" db="EMBL/GenBank/DDBJ databases">
        <title>Sequencing the genomes of 1000 actinobacteria strains.</title>
        <authorList>
            <person name="Klenk H.-P."/>
        </authorList>
    </citation>
    <scope>NUCLEOTIDE SEQUENCE [LARGE SCALE GENOMIC DNA]</scope>
    <source>
        <strain evidence="4 5">DSM 44551</strain>
    </source>
</reference>
<comment type="caution">
    <text evidence="4">The sequence shown here is derived from an EMBL/GenBank/DDBJ whole genome shotgun (WGS) entry which is preliminary data.</text>
</comment>
<gene>
    <name evidence="4" type="ORF">HDA36_006025</name>
</gene>
<proteinExistence type="predicted"/>
<dbReference type="PANTHER" id="PTHR43877">
    <property type="entry name" value="AMINOALKYLPHOSPHONATE N-ACETYLTRANSFERASE-RELATED-RELATED"/>
    <property type="match status" value="1"/>
</dbReference>
<accession>A0A7W8QSP1</accession>
<evidence type="ECO:0000256" key="2">
    <source>
        <dbReference type="ARBA" id="ARBA00023315"/>
    </source>
</evidence>
<dbReference type="InterPro" id="IPR000182">
    <property type="entry name" value="GNAT_dom"/>
</dbReference>
<dbReference type="RefSeq" id="WP_184399042.1">
    <property type="nucleotide sequence ID" value="NZ_BAAAJD010000094.1"/>
</dbReference>
<evidence type="ECO:0000259" key="3">
    <source>
        <dbReference type="PROSITE" id="PS51186"/>
    </source>
</evidence>
<dbReference type="Proteomes" id="UP000572635">
    <property type="component" value="Unassembled WGS sequence"/>
</dbReference>
<protein>
    <submittedName>
        <fullName evidence="4">GNAT superfamily N-acetyltransferase</fullName>
    </submittedName>
</protein>